<dbReference type="HOGENOM" id="CLU_212199_0_0_5"/>
<feature type="region of interest" description="Disordered" evidence="2">
    <location>
        <begin position="1"/>
        <end position="20"/>
    </location>
</feature>
<organism evidence="3 4">
    <name type="scientific">Rhodopseudomonas palustris (strain HaA2)</name>
    <dbReference type="NCBI Taxonomy" id="316058"/>
    <lineage>
        <taxon>Bacteria</taxon>
        <taxon>Pseudomonadati</taxon>
        <taxon>Pseudomonadota</taxon>
        <taxon>Alphaproteobacteria</taxon>
        <taxon>Hyphomicrobiales</taxon>
        <taxon>Nitrobacteraceae</taxon>
        <taxon>Rhodopseudomonas</taxon>
    </lineage>
</organism>
<gene>
    <name evidence="3" type="ordered locus">RPB_1115</name>
</gene>
<dbReference type="RefSeq" id="WP_011440014.1">
    <property type="nucleotide sequence ID" value="NC_007778.1"/>
</dbReference>
<feature type="compositionally biased region" description="Basic and acidic residues" evidence="2">
    <location>
        <begin position="1"/>
        <end position="18"/>
    </location>
</feature>
<feature type="coiled-coil region" evidence="1">
    <location>
        <begin position="20"/>
        <end position="47"/>
    </location>
</feature>
<protein>
    <submittedName>
        <fullName evidence="3">Uncharacterized protein</fullName>
    </submittedName>
</protein>
<evidence type="ECO:0000313" key="4">
    <source>
        <dbReference type="Proteomes" id="UP000008809"/>
    </source>
</evidence>
<dbReference type="EMBL" id="CP000250">
    <property type="protein sequence ID" value="ABD05825.1"/>
    <property type="molecule type" value="Genomic_DNA"/>
</dbReference>
<evidence type="ECO:0000313" key="3">
    <source>
        <dbReference type="EMBL" id="ABD05825.1"/>
    </source>
</evidence>
<reference evidence="3 4" key="1">
    <citation type="submission" date="2006-01" db="EMBL/GenBank/DDBJ databases">
        <title>Complete sequence of Rhodopseudomonas palustris HaA2.</title>
        <authorList>
            <consortium name="US DOE Joint Genome Institute"/>
            <person name="Copeland A."/>
            <person name="Lucas S."/>
            <person name="Lapidus A."/>
            <person name="Barry K."/>
            <person name="Detter J.C."/>
            <person name="Glavina T."/>
            <person name="Hammon N."/>
            <person name="Israni S."/>
            <person name="Pitluck S."/>
            <person name="Chain P."/>
            <person name="Malfatti S."/>
            <person name="Shin M."/>
            <person name="Vergez L."/>
            <person name="Schmutz J."/>
            <person name="Larimer F."/>
            <person name="Land M."/>
            <person name="Hauser L."/>
            <person name="Pelletier D.A."/>
            <person name="Kyrpides N."/>
            <person name="Anderson I."/>
            <person name="Oda Y."/>
            <person name="Harwood C.S."/>
            <person name="Richardson P."/>
        </authorList>
    </citation>
    <scope>NUCLEOTIDE SEQUENCE [LARGE SCALE GENOMIC DNA]</scope>
    <source>
        <strain evidence="3 4">HaA2</strain>
    </source>
</reference>
<proteinExistence type="predicted"/>
<evidence type="ECO:0000256" key="2">
    <source>
        <dbReference type="SAM" id="MobiDB-lite"/>
    </source>
</evidence>
<name>Q2J135_RHOP2</name>
<dbReference type="KEGG" id="rpb:RPB_1115"/>
<dbReference type="Proteomes" id="UP000008809">
    <property type="component" value="Chromosome"/>
</dbReference>
<evidence type="ECO:0000256" key="1">
    <source>
        <dbReference type="SAM" id="Coils"/>
    </source>
</evidence>
<accession>Q2J135</accession>
<keyword evidence="4" id="KW-1185">Reference proteome</keyword>
<dbReference type="AlphaFoldDB" id="Q2J135"/>
<keyword evidence="1" id="KW-0175">Coiled coil</keyword>
<sequence>MGTTDRREADRSQAEDGYRQVAAESSLQELQQQNEALKELVVSLSELVIKRVADQR</sequence>